<dbReference type="InterPro" id="IPR037523">
    <property type="entry name" value="VOC_core"/>
</dbReference>
<evidence type="ECO:0000313" key="2">
    <source>
        <dbReference type="EMBL" id="PCE22352.1"/>
    </source>
</evidence>
<gene>
    <name evidence="2" type="ORF">BWP39_21995</name>
</gene>
<dbReference type="InterPro" id="IPR029068">
    <property type="entry name" value="Glyas_Bleomycin-R_OHBP_Dase"/>
</dbReference>
<dbReference type="AlphaFoldDB" id="A0A2A4EPJ4"/>
<dbReference type="PROSITE" id="PS51819">
    <property type="entry name" value="VOC"/>
    <property type="match status" value="1"/>
</dbReference>
<dbReference type="Gene3D" id="3.10.180.10">
    <property type="entry name" value="2,3-Dihydroxybiphenyl 1,2-Dioxygenase, domain 1"/>
    <property type="match status" value="1"/>
</dbReference>
<dbReference type="Pfam" id="PF00903">
    <property type="entry name" value="Glyoxalase"/>
    <property type="match status" value="1"/>
</dbReference>
<feature type="domain" description="VOC" evidence="1">
    <location>
        <begin position="12"/>
        <end position="143"/>
    </location>
</feature>
<evidence type="ECO:0000313" key="3">
    <source>
        <dbReference type="Proteomes" id="UP000218022"/>
    </source>
</evidence>
<protein>
    <recommendedName>
        <fullName evidence="1">VOC domain-containing protein</fullName>
    </recommendedName>
</protein>
<dbReference type="SUPFAM" id="SSF54593">
    <property type="entry name" value="Glyoxalase/Bleomycin resistance protein/Dihydroxybiphenyl dioxygenase"/>
    <property type="match status" value="1"/>
</dbReference>
<organism evidence="2 3">
    <name type="scientific">Paraburkholderia acidicola</name>
    <dbReference type="NCBI Taxonomy" id="1912599"/>
    <lineage>
        <taxon>Bacteria</taxon>
        <taxon>Pseudomonadati</taxon>
        <taxon>Pseudomonadota</taxon>
        <taxon>Betaproteobacteria</taxon>
        <taxon>Burkholderiales</taxon>
        <taxon>Burkholderiaceae</taxon>
        <taxon>Paraburkholderia</taxon>
    </lineage>
</organism>
<dbReference type="InterPro" id="IPR004360">
    <property type="entry name" value="Glyas_Fos-R_dOase_dom"/>
</dbReference>
<sequence>MFMTLRPETPSGLNHLVLNVRDLDRAHDFWTNYLGFCCTGAWQKTAPDGKPSGRMRFYSGVSEGKLRHHDVGLIEAPSLPDVPLRPQVLHHVAITYPSRESWKRQIEFLVSQGVVPFRQVVRGAAHSAHLHDWDGNEIELVYEHPRAEWEHDINAALNHAVAEPVGQ</sequence>
<name>A0A2A4EPJ4_9BURK</name>
<comment type="caution">
    <text evidence="2">The sequence shown here is derived from an EMBL/GenBank/DDBJ whole genome shotgun (WGS) entry which is preliminary data.</text>
</comment>
<accession>A0A2A4EPJ4</accession>
<evidence type="ECO:0000259" key="1">
    <source>
        <dbReference type="PROSITE" id="PS51819"/>
    </source>
</evidence>
<dbReference type="Proteomes" id="UP000218022">
    <property type="component" value="Unassembled WGS sequence"/>
</dbReference>
<proteinExistence type="predicted"/>
<reference evidence="2 3" key="1">
    <citation type="submission" date="2017-01" db="EMBL/GenBank/DDBJ databases">
        <title>Whole-Genome Shotgun Sequencing of Two beta-Proteobacterial Species in Search of the Bulgecin Biosynthetic Cluster.</title>
        <authorList>
            <person name="Horsman M.E."/>
            <person name="Marous D.R."/>
            <person name="Li R."/>
            <person name="Oliver R.A."/>
            <person name="Byun B."/>
            <person name="Emrich S.J."/>
            <person name="Boggess B."/>
            <person name="Townsend C.A."/>
            <person name="Mobashery S."/>
        </authorList>
    </citation>
    <scope>NUCLEOTIDE SEQUENCE [LARGE SCALE GENOMIC DNA]</scope>
    <source>
        <strain evidence="2 3">ATCC 31363</strain>
    </source>
</reference>
<dbReference type="EMBL" id="MTZV01000006">
    <property type="protein sequence ID" value="PCE22352.1"/>
    <property type="molecule type" value="Genomic_DNA"/>
</dbReference>